<gene>
    <name evidence="1" type="ORF">HHK36_029564</name>
</gene>
<protein>
    <submittedName>
        <fullName evidence="1">Uncharacterized protein</fullName>
    </submittedName>
</protein>
<accession>A0A834YFE8</accession>
<keyword evidence="2" id="KW-1185">Reference proteome</keyword>
<organism evidence="1 2">
    <name type="scientific">Tetracentron sinense</name>
    <name type="common">Spur-leaf</name>
    <dbReference type="NCBI Taxonomy" id="13715"/>
    <lineage>
        <taxon>Eukaryota</taxon>
        <taxon>Viridiplantae</taxon>
        <taxon>Streptophyta</taxon>
        <taxon>Embryophyta</taxon>
        <taxon>Tracheophyta</taxon>
        <taxon>Spermatophyta</taxon>
        <taxon>Magnoliopsida</taxon>
        <taxon>Trochodendrales</taxon>
        <taxon>Trochodendraceae</taxon>
        <taxon>Tetracentron</taxon>
    </lineage>
</organism>
<evidence type="ECO:0000313" key="2">
    <source>
        <dbReference type="Proteomes" id="UP000655225"/>
    </source>
</evidence>
<sequence length="145" mass="16342">MPLCSRTVKISVHPSLRGGNSSSNFRSALSSLPQFATTISGESQVYLLRFVSWISSPANIPARLHPFADPRFRSRFLFSSGELPVSHSYRHLLRSPIPDLLRSSSTIIFFEPIALHVPQKQALSQLHHLGFIFVFGIFYLMDPLF</sequence>
<name>A0A834YFE8_TETSI</name>
<dbReference type="Proteomes" id="UP000655225">
    <property type="component" value="Unassembled WGS sequence"/>
</dbReference>
<dbReference type="EMBL" id="JABCRI010000023">
    <property type="protein sequence ID" value="KAF8378225.1"/>
    <property type="molecule type" value="Genomic_DNA"/>
</dbReference>
<dbReference type="AlphaFoldDB" id="A0A834YFE8"/>
<comment type="caution">
    <text evidence="1">The sequence shown here is derived from an EMBL/GenBank/DDBJ whole genome shotgun (WGS) entry which is preliminary data.</text>
</comment>
<evidence type="ECO:0000313" key="1">
    <source>
        <dbReference type="EMBL" id="KAF8378225.1"/>
    </source>
</evidence>
<proteinExistence type="predicted"/>
<reference evidence="1 2" key="1">
    <citation type="submission" date="2020-04" db="EMBL/GenBank/DDBJ databases">
        <title>Plant Genome Project.</title>
        <authorList>
            <person name="Zhang R.-G."/>
        </authorList>
    </citation>
    <scope>NUCLEOTIDE SEQUENCE [LARGE SCALE GENOMIC DNA]</scope>
    <source>
        <strain evidence="1">YNK0</strain>
        <tissue evidence="1">Leaf</tissue>
    </source>
</reference>